<dbReference type="WBParaSite" id="Csp11.Scaffold630.g19131.t1">
    <property type="protein sequence ID" value="Csp11.Scaffold630.g19131.t1"/>
    <property type="gene ID" value="Csp11.Scaffold630.g19131"/>
</dbReference>
<evidence type="ECO:0000313" key="3">
    <source>
        <dbReference type="WBParaSite" id="Csp11.Scaffold630.g19131.t1"/>
    </source>
</evidence>
<dbReference type="PANTHER" id="PTHR21503:SF52">
    <property type="entry name" value="F-BOX DOMAIN-CONTAINING PROTEIN"/>
    <property type="match status" value="1"/>
</dbReference>
<protein>
    <submittedName>
        <fullName evidence="3">F-box domain-containing protein</fullName>
    </submittedName>
</protein>
<dbReference type="PROSITE" id="PS50181">
    <property type="entry name" value="FBOX"/>
    <property type="match status" value="1"/>
</dbReference>
<sequence>MDLLRLPLVVLSQVFKNMSFKEKFFISLLSKRARNTLKLTAEIPDFSFLLSNDFYIHYHLTFAINEYPSYVFMGETVKNCCIGGEEMRLTFNENGVILRDQPFRKQMILANHVLDSFRKPTFYVKCYNQTEPAFVWEFMKMINQRQLSIKSFDYDVAGNSSEFIPRILDECTEVTDHVFINVCFPDDFLYTPARPFKATKLSVCGKSNWLNLESFVNCRCITIQLDVHSYQTAQTYQSFSKNGWIRRFDYKRGTEREIKKYWTEFKMRNESEFFIYACNNCIGVHTKQAYLEFSKKDKPR</sequence>
<organism evidence="2 3">
    <name type="scientific">Caenorhabditis tropicalis</name>
    <dbReference type="NCBI Taxonomy" id="1561998"/>
    <lineage>
        <taxon>Eukaryota</taxon>
        <taxon>Metazoa</taxon>
        <taxon>Ecdysozoa</taxon>
        <taxon>Nematoda</taxon>
        <taxon>Chromadorea</taxon>
        <taxon>Rhabditida</taxon>
        <taxon>Rhabditina</taxon>
        <taxon>Rhabditomorpha</taxon>
        <taxon>Rhabditoidea</taxon>
        <taxon>Rhabditidae</taxon>
        <taxon>Peloderinae</taxon>
        <taxon>Caenorhabditis</taxon>
    </lineage>
</organism>
<proteinExistence type="predicted"/>
<dbReference type="InterPro" id="IPR001810">
    <property type="entry name" value="F-box_dom"/>
</dbReference>
<evidence type="ECO:0000259" key="1">
    <source>
        <dbReference type="PROSITE" id="PS50181"/>
    </source>
</evidence>
<name>A0A1I7UTA4_9PELO</name>
<dbReference type="Proteomes" id="UP000095282">
    <property type="component" value="Unplaced"/>
</dbReference>
<keyword evidence="2" id="KW-1185">Reference proteome</keyword>
<evidence type="ECO:0000313" key="2">
    <source>
        <dbReference type="Proteomes" id="UP000095282"/>
    </source>
</evidence>
<reference evidence="3" key="1">
    <citation type="submission" date="2016-11" db="UniProtKB">
        <authorList>
            <consortium name="WormBaseParasite"/>
        </authorList>
    </citation>
    <scope>IDENTIFICATION</scope>
</reference>
<accession>A0A1I7UTA4</accession>
<dbReference type="Pfam" id="PF00646">
    <property type="entry name" value="F-box"/>
    <property type="match status" value="1"/>
</dbReference>
<dbReference type="PANTHER" id="PTHR21503">
    <property type="entry name" value="F-BOX-CONTAINING HYPOTHETICAL PROTEIN C.ELEGANS"/>
    <property type="match status" value="1"/>
</dbReference>
<dbReference type="AlphaFoldDB" id="A0A1I7UTA4"/>
<feature type="domain" description="F-box" evidence="1">
    <location>
        <begin position="1"/>
        <end position="38"/>
    </location>
</feature>